<accession>A0A0L0VJL9</accession>
<feature type="region of interest" description="Disordered" evidence="1">
    <location>
        <begin position="151"/>
        <end position="208"/>
    </location>
</feature>
<dbReference type="AlphaFoldDB" id="A0A0L0VJL9"/>
<protein>
    <submittedName>
        <fullName evidence="2">Uncharacterized protein</fullName>
    </submittedName>
</protein>
<proteinExistence type="predicted"/>
<keyword evidence="3" id="KW-1185">Reference proteome</keyword>
<feature type="compositionally biased region" description="Basic and acidic residues" evidence="1">
    <location>
        <begin position="151"/>
        <end position="164"/>
    </location>
</feature>
<reference evidence="3" key="1">
    <citation type="submission" date="2014-03" db="EMBL/GenBank/DDBJ databases">
        <title>The Genome Sequence of Puccinia striiformis f. sp. tritici PST-78.</title>
        <authorList>
            <consortium name="The Broad Institute Genome Sequencing Platform"/>
            <person name="Cuomo C."/>
            <person name="Hulbert S."/>
            <person name="Chen X."/>
            <person name="Walker B."/>
            <person name="Young S.K."/>
            <person name="Zeng Q."/>
            <person name="Gargeya S."/>
            <person name="Fitzgerald M."/>
            <person name="Haas B."/>
            <person name="Abouelleil A."/>
            <person name="Alvarado L."/>
            <person name="Arachchi H.M."/>
            <person name="Berlin A.M."/>
            <person name="Chapman S.B."/>
            <person name="Goldberg J."/>
            <person name="Griggs A."/>
            <person name="Gujja S."/>
            <person name="Hansen M."/>
            <person name="Howarth C."/>
            <person name="Imamovic A."/>
            <person name="Larimer J."/>
            <person name="McCowan C."/>
            <person name="Montmayeur A."/>
            <person name="Murphy C."/>
            <person name="Neiman D."/>
            <person name="Pearson M."/>
            <person name="Priest M."/>
            <person name="Roberts A."/>
            <person name="Saif S."/>
            <person name="Shea T."/>
            <person name="Sisk P."/>
            <person name="Sykes S."/>
            <person name="Wortman J."/>
            <person name="Nusbaum C."/>
            <person name="Birren B."/>
        </authorList>
    </citation>
    <scope>NUCLEOTIDE SEQUENCE [LARGE SCALE GENOMIC DNA]</scope>
    <source>
        <strain evidence="3">race PST-78</strain>
    </source>
</reference>
<dbReference type="Proteomes" id="UP000054564">
    <property type="component" value="Unassembled WGS sequence"/>
</dbReference>
<evidence type="ECO:0000313" key="2">
    <source>
        <dbReference type="EMBL" id="KNE99457.1"/>
    </source>
</evidence>
<gene>
    <name evidence="2" type="ORF">PSTG_07176</name>
</gene>
<evidence type="ECO:0000256" key="1">
    <source>
        <dbReference type="SAM" id="MobiDB-lite"/>
    </source>
</evidence>
<comment type="caution">
    <text evidence="2">The sequence shown here is derived from an EMBL/GenBank/DDBJ whole genome shotgun (WGS) entry which is preliminary data.</text>
</comment>
<sequence>MIPNGSRSIAPEFSLVRPHSLQMSTNRIVPSTFKCITENSLGVTPWNPVSLAEKPGSEAAKSDDVGDRSPLDATHGFMSAGHESLIFESMKLSTSIRCLIFLAVQLTLLVSPLRGAPINISDFFCGFKMSRTGSMKEPVETPVLTEVEKLGRASTSEHDLHPDRPYGVSHGSSPSASPERSAGETSEEGNLIEHDQAEPSNPDPFEVDSMIYKDWLNSVSIPPPAK</sequence>
<name>A0A0L0VJL9_9BASI</name>
<evidence type="ECO:0000313" key="3">
    <source>
        <dbReference type="Proteomes" id="UP000054564"/>
    </source>
</evidence>
<organism evidence="2 3">
    <name type="scientific">Puccinia striiformis f. sp. tritici PST-78</name>
    <dbReference type="NCBI Taxonomy" id="1165861"/>
    <lineage>
        <taxon>Eukaryota</taxon>
        <taxon>Fungi</taxon>
        <taxon>Dikarya</taxon>
        <taxon>Basidiomycota</taxon>
        <taxon>Pucciniomycotina</taxon>
        <taxon>Pucciniomycetes</taxon>
        <taxon>Pucciniales</taxon>
        <taxon>Pucciniaceae</taxon>
        <taxon>Puccinia</taxon>
    </lineage>
</organism>
<dbReference type="EMBL" id="AJIL01000045">
    <property type="protein sequence ID" value="KNE99457.1"/>
    <property type="molecule type" value="Genomic_DNA"/>
</dbReference>